<evidence type="ECO:0000313" key="9">
    <source>
        <dbReference type="Proteomes" id="UP000799428"/>
    </source>
</evidence>
<keyword evidence="3" id="KW-0804">Transcription</keyword>
<dbReference type="InterPro" id="IPR047287">
    <property type="entry name" value="Tudor_SGF29_rpt2"/>
</dbReference>
<reference evidence="8" key="1">
    <citation type="journal article" date="2020" name="Stud. Mycol.">
        <title>101 Dothideomycetes genomes: a test case for predicting lifestyles and emergence of pathogens.</title>
        <authorList>
            <person name="Haridas S."/>
            <person name="Albert R."/>
            <person name="Binder M."/>
            <person name="Bloem J."/>
            <person name="Labutti K."/>
            <person name="Salamov A."/>
            <person name="Andreopoulos B."/>
            <person name="Baker S."/>
            <person name="Barry K."/>
            <person name="Bills G."/>
            <person name="Bluhm B."/>
            <person name="Cannon C."/>
            <person name="Castanera R."/>
            <person name="Culley D."/>
            <person name="Daum C."/>
            <person name="Ezra D."/>
            <person name="Gonzalez J."/>
            <person name="Henrissat B."/>
            <person name="Kuo A."/>
            <person name="Liang C."/>
            <person name="Lipzen A."/>
            <person name="Lutzoni F."/>
            <person name="Magnuson J."/>
            <person name="Mondo S."/>
            <person name="Nolan M."/>
            <person name="Ohm R."/>
            <person name="Pangilinan J."/>
            <person name="Park H.-J."/>
            <person name="Ramirez L."/>
            <person name="Alfaro M."/>
            <person name="Sun H."/>
            <person name="Tritt A."/>
            <person name="Yoshinaga Y."/>
            <person name="Zwiers L.-H."/>
            <person name="Turgeon B."/>
            <person name="Goodwin S."/>
            <person name="Spatafora J."/>
            <person name="Crous P."/>
            <person name="Grigoriev I."/>
        </authorList>
    </citation>
    <scope>NUCLEOTIDE SEQUENCE</scope>
    <source>
        <strain evidence="8">CBS 279.74</strain>
    </source>
</reference>
<dbReference type="PANTHER" id="PTHR21539:SF0">
    <property type="entry name" value="SAGA-ASSOCIATED FACTOR 29"/>
    <property type="match status" value="1"/>
</dbReference>
<evidence type="ECO:0000256" key="2">
    <source>
        <dbReference type="ARBA" id="ARBA00023015"/>
    </source>
</evidence>
<dbReference type="Gene3D" id="2.30.30.140">
    <property type="match status" value="1"/>
</dbReference>
<dbReference type="EMBL" id="MU005769">
    <property type="protein sequence ID" value="KAF2709984.1"/>
    <property type="molecule type" value="Genomic_DNA"/>
</dbReference>
<organism evidence="8 9">
    <name type="scientific">Pleomassaria siparia CBS 279.74</name>
    <dbReference type="NCBI Taxonomy" id="1314801"/>
    <lineage>
        <taxon>Eukaryota</taxon>
        <taxon>Fungi</taxon>
        <taxon>Dikarya</taxon>
        <taxon>Ascomycota</taxon>
        <taxon>Pezizomycotina</taxon>
        <taxon>Dothideomycetes</taxon>
        <taxon>Pleosporomycetidae</taxon>
        <taxon>Pleosporales</taxon>
        <taxon>Pleomassariaceae</taxon>
        <taxon>Pleomassaria</taxon>
    </lineage>
</organism>
<dbReference type="Pfam" id="PF07039">
    <property type="entry name" value="SGF29_Tudor"/>
    <property type="match status" value="1"/>
</dbReference>
<keyword evidence="9" id="KW-1185">Reference proteome</keyword>
<dbReference type="Proteomes" id="UP000799428">
    <property type="component" value="Unassembled WGS sequence"/>
</dbReference>
<dbReference type="InterPro" id="IPR037802">
    <property type="entry name" value="SGF29"/>
</dbReference>
<evidence type="ECO:0000256" key="3">
    <source>
        <dbReference type="ARBA" id="ARBA00023163"/>
    </source>
</evidence>
<name>A0A6G1KAY8_9PLEO</name>
<evidence type="ECO:0000256" key="1">
    <source>
        <dbReference type="ARBA" id="ARBA00004123"/>
    </source>
</evidence>
<evidence type="ECO:0000256" key="6">
    <source>
        <dbReference type="SAM" id="MobiDB-lite"/>
    </source>
</evidence>
<evidence type="ECO:0000259" key="7">
    <source>
        <dbReference type="PROSITE" id="PS51518"/>
    </source>
</evidence>
<keyword evidence="5" id="KW-0175">Coiled coil</keyword>
<dbReference type="GO" id="GO:0005634">
    <property type="term" value="C:nucleus"/>
    <property type="evidence" value="ECO:0007669"/>
    <property type="project" value="UniProtKB-SubCell"/>
</dbReference>
<dbReference type="InterPro" id="IPR010750">
    <property type="entry name" value="SGF29_tudor-like_dom"/>
</dbReference>
<keyword evidence="2" id="KW-0805">Transcription regulation</keyword>
<dbReference type="PROSITE" id="PS51518">
    <property type="entry name" value="SGF29_C"/>
    <property type="match status" value="1"/>
</dbReference>
<feature type="region of interest" description="Disordered" evidence="6">
    <location>
        <begin position="170"/>
        <end position="201"/>
    </location>
</feature>
<gene>
    <name evidence="8" type="ORF">K504DRAFT_466432</name>
</gene>
<sequence>MASRNRPRASQLKDEIDEERSLWTQIQADAKQIDQLMEESDKASSEILELGSRQQARIADGRQPSESIDNRIEALLRENIRITEDINEINITEKIQVLEGLRNSNETETLNTSRANSVGKAQRERPNKRKMTDSAFDDHDSIAADSPAANPIANPSPKVVIAQKDRLMAKSGSSRAGSVPMGRESSVKVEDDKDDFGKDPKHRLHVGTEVLYRNNKSRSLEGEGILCRVTTVIGEGKQRRYEIIDSDPEPPTPALPYRASVNHLVAIPSPSITNISLPDLPRGRNVLAMYPGTTTFYKAEVVRGWVGRREGTKEGGADEGMVRLKFEGEDETDREMNVERRYVLPDK</sequence>
<dbReference type="GO" id="GO:0000124">
    <property type="term" value="C:SAGA complex"/>
    <property type="evidence" value="ECO:0007669"/>
    <property type="project" value="InterPro"/>
</dbReference>
<dbReference type="InterPro" id="IPR047288">
    <property type="entry name" value="Tudor_SGF29_rpt1"/>
</dbReference>
<feature type="compositionally biased region" description="Basic and acidic residues" evidence="6">
    <location>
        <begin position="121"/>
        <end position="133"/>
    </location>
</feature>
<feature type="compositionally biased region" description="Basic and acidic residues" evidence="6">
    <location>
        <begin position="185"/>
        <end position="199"/>
    </location>
</feature>
<proteinExistence type="predicted"/>
<dbReference type="CDD" id="cd20394">
    <property type="entry name" value="Tudor_SGF29_rpt2"/>
    <property type="match status" value="1"/>
</dbReference>
<dbReference type="OrthoDB" id="10265994at2759"/>
<evidence type="ECO:0000313" key="8">
    <source>
        <dbReference type="EMBL" id="KAF2709984.1"/>
    </source>
</evidence>
<dbReference type="PANTHER" id="PTHR21539">
    <property type="entry name" value="SAGA-ASSOCIATED FACTOR 29"/>
    <property type="match status" value="1"/>
</dbReference>
<feature type="coiled-coil region" evidence="5">
    <location>
        <begin position="26"/>
        <end position="53"/>
    </location>
</feature>
<accession>A0A6G1KAY8</accession>
<evidence type="ECO:0000256" key="5">
    <source>
        <dbReference type="SAM" id="Coils"/>
    </source>
</evidence>
<dbReference type="AlphaFoldDB" id="A0A6G1KAY8"/>
<dbReference type="CDD" id="cd20393">
    <property type="entry name" value="Tudor_SGF29_rpt1"/>
    <property type="match status" value="1"/>
</dbReference>
<protein>
    <recommendedName>
        <fullName evidence="7">SGF29 C-terminal domain-containing protein</fullName>
    </recommendedName>
</protein>
<feature type="domain" description="SGF29 C-terminal" evidence="7">
    <location>
        <begin position="200"/>
        <end position="347"/>
    </location>
</feature>
<keyword evidence="4" id="KW-0539">Nucleus</keyword>
<comment type="subcellular location">
    <subcellularLocation>
        <location evidence="1">Nucleus</location>
    </subcellularLocation>
</comment>
<evidence type="ECO:0000256" key="4">
    <source>
        <dbReference type="ARBA" id="ARBA00023242"/>
    </source>
</evidence>
<feature type="region of interest" description="Disordered" evidence="6">
    <location>
        <begin position="108"/>
        <end position="133"/>
    </location>
</feature>